<dbReference type="STRING" id="1503961.SAMN05421736_108143"/>
<dbReference type="EMBL" id="FNPI01000008">
    <property type="protein sequence ID" value="SDZ25973.1"/>
    <property type="molecule type" value="Genomic_DNA"/>
</dbReference>
<dbReference type="OrthoDB" id="1681403at2"/>
<name>A0A1H3RK40_9BACI</name>
<proteinExistence type="predicted"/>
<reference evidence="2" key="1">
    <citation type="submission" date="2016-10" db="EMBL/GenBank/DDBJ databases">
        <authorList>
            <person name="Varghese N."/>
            <person name="Submissions S."/>
        </authorList>
    </citation>
    <scope>NUCLEOTIDE SEQUENCE [LARGE SCALE GENOMIC DNA]</scope>
    <source>
        <strain evidence="2">SP</strain>
    </source>
</reference>
<dbReference type="AlphaFoldDB" id="A0A1H3RK40"/>
<evidence type="ECO:0000313" key="2">
    <source>
        <dbReference type="Proteomes" id="UP000198935"/>
    </source>
</evidence>
<gene>
    <name evidence="1" type="ORF">SAMN05421736_108143</name>
</gene>
<protein>
    <submittedName>
        <fullName evidence="1">Uncharacterized protein</fullName>
    </submittedName>
</protein>
<organism evidence="1 2">
    <name type="scientific">Evansella caseinilytica</name>
    <dbReference type="NCBI Taxonomy" id="1503961"/>
    <lineage>
        <taxon>Bacteria</taxon>
        <taxon>Bacillati</taxon>
        <taxon>Bacillota</taxon>
        <taxon>Bacilli</taxon>
        <taxon>Bacillales</taxon>
        <taxon>Bacillaceae</taxon>
        <taxon>Evansella</taxon>
    </lineage>
</organism>
<dbReference type="Proteomes" id="UP000198935">
    <property type="component" value="Unassembled WGS sequence"/>
</dbReference>
<evidence type="ECO:0000313" key="1">
    <source>
        <dbReference type="EMBL" id="SDZ25973.1"/>
    </source>
</evidence>
<sequence length="258" mass="30110">MIKQQLPPLAKISAFGITYIQEQHPLMVAWWSAVFPGFGHYLLNQYARATLLTLSEVTINSMAHINEAMVYSFCGKFELAKAVIEPRWAFGYLVVYLIPIWDSYRSTLYQNKLYRLSIMENQPMTRVKITPAEIQYLERRKPLVGAVFSFFFPGLGQLYNHRFGLAFYAMLWWWIYLTLSRLHESLLTLSLGNLMESTHLLHPQWLLFMPSVMCGSIYEAYVTAIEHNKLYRISQRQQLTCRYGKTKLRIFHSTGGNT</sequence>
<accession>A0A1H3RK40</accession>
<keyword evidence="2" id="KW-1185">Reference proteome</keyword>